<organism evidence="1">
    <name type="scientific">Fusarium oxysporum f. sp. melonis 26406</name>
    <dbReference type="NCBI Taxonomy" id="1089452"/>
    <lineage>
        <taxon>Eukaryota</taxon>
        <taxon>Fungi</taxon>
        <taxon>Dikarya</taxon>
        <taxon>Ascomycota</taxon>
        <taxon>Pezizomycotina</taxon>
        <taxon>Sordariomycetes</taxon>
        <taxon>Hypocreomycetidae</taxon>
        <taxon>Hypocreales</taxon>
        <taxon>Nectriaceae</taxon>
        <taxon>Fusarium</taxon>
        <taxon>Fusarium oxysporum species complex</taxon>
    </lineage>
</organism>
<evidence type="ECO:0000313" key="1">
    <source>
        <dbReference type="EMBL" id="EXK35858.1"/>
    </source>
</evidence>
<accession>X0A5K8</accession>
<dbReference type="VEuPathDB" id="FungiDB:FOMG_09057"/>
<proteinExistence type="predicted"/>
<dbReference type="EMBL" id="JH659334">
    <property type="protein sequence ID" value="EXK35858.1"/>
    <property type="molecule type" value="Genomic_DNA"/>
</dbReference>
<name>X0A5K8_FUSOX</name>
<sequence length="54" mass="5794">MKLMGPAVIYALSLSEVGHHSDPTAATWNDPDFLSSRGASRAPNARHLTVDDNC</sequence>
<reference evidence="1" key="1">
    <citation type="submission" date="2012-04" db="EMBL/GenBank/DDBJ databases">
        <title>The Genome Sequence of Fusarium oxysporum melonis.</title>
        <authorList>
            <consortium name="The Broad Institute Genome Sequencing Platform"/>
            <person name="Ma L.-J."/>
            <person name="Gale L.R."/>
            <person name="Schwartz D.C."/>
            <person name="Zhou S."/>
            <person name="Corby-Kistler H."/>
            <person name="Young S.K."/>
            <person name="Zeng Q."/>
            <person name="Gargeya S."/>
            <person name="Fitzgerald M."/>
            <person name="Haas B."/>
            <person name="Abouelleil A."/>
            <person name="Alvarado L."/>
            <person name="Arachchi H.M."/>
            <person name="Berlin A."/>
            <person name="Brown A."/>
            <person name="Chapman S.B."/>
            <person name="Chen Z."/>
            <person name="Dunbar C."/>
            <person name="Freedman E."/>
            <person name="Gearin G."/>
            <person name="Goldberg J."/>
            <person name="Griggs A."/>
            <person name="Gujja S."/>
            <person name="Heiman D."/>
            <person name="Howarth C."/>
            <person name="Larson L."/>
            <person name="Lui A."/>
            <person name="MacDonald P.J.P."/>
            <person name="Montmayeur A."/>
            <person name="Murphy C."/>
            <person name="Neiman D."/>
            <person name="Pearson M."/>
            <person name="Priest M."/>
            <person name="Roberts A."/>
            <person name="Saif S."/>
            <person name="Shea T."/>
            <person name="Shenoy N."/>
            <person name="Sisk P."/>
            <person name="Stolte C."/>
            <person name="Sykes S."/>
            <person name="Wortman J."/>
            <person name="Nusbaum C."/>
            <person name="Birren B."/>
        </authorList>
    </citation>
    <scope>NUCLEOTIDE SEQUENCE</scope>
    <source>
        <strain evidence="1">26406</strain>
    </source>
</reference>
<protein>
    <submittedName>
        <fullName evidence="1">Uncharacterized protein</fullName>
    </submittedName>
</protein>
<dbReference type="AlphaFoldDB" id="X0A5K8"/>
<dbReference type="Proteomes" id="UP000030703">
    <property type="component" value="Unassembled WGS sequence"/>
</dbReference>
<reference evidence="1" key="2">
    <citation type="submission" date="2012-05" db="EMBL/GenBank/DDBJ databases">
        <title>Annotation of the Genome Sequence of Fusarium oxysporum f. sp. melonis 26406.</title>
        <authorList>
            <consortium name="The Broad Institute Genomics Platform"/>
            <person name="Ma L.-J."/>
            <person name="Corby-Kistler H."/>
            <person name="Broz K."/>
            <person name="Gale L.R."/>
            <person name="Jonkers W."/>
            <person name="O'Donnell K."/>
            <person name="Ploetz R."/>
            <person name="Steinberg C."/>
            <person name="Schwartz D.C."/>
            <person name="VanEtten H."/>
            <person name="Zhou S."/>
            <person name="Young S.K."/>
            <person name="Zeng Q."/>
            <person name="Gargeya S."/>
            <person name="Fitzgerald M."/>
            <person name="Abouelleil A."/>
            <person name="Alvarado L."/>
            <person name="Chapman S.B."/>
            <person name="Gainer-Dewar J."/>
            <person name="Goldberg J."/>
            <person name="Griggs A."/>
            <person name="Gujja S."/>
            <person name="Hansen M."/>
            <person name="Howarth C."/>
            <person name="Imamovic A."/>
            <person name="Ireland A."/>
            <person name="Larimer J."/>
            <person name="McCowan C."/>
            <person name="Murphy C."/>
            <person name="Pearson M."/>
            <person name="Poon T.W."/>
            <person name="Priest M."/>
            <person name="Roberts A."/>
            <person name="Saif S."/>
            <person name="Shea T."/>
            <person name="Sykes S."/>
            <person name="Wortman J."/>
            <person name="Nusbaum C."/>
            <person name="Birren B."/>
        </authorList>
    </citation>
    <scope>NUCLEOTIDE SEQUENCE</scope>
    <source>
        <strain evidence="1">26406</strain>
    </source>
</reference>
<dbReference type="HOGENOM" id="CLU_200661_0_0_1"/>
<gene>
    <name evidence="1" type="ORF">FOMG_09057</name>
</gene>